<name>A0AAV4FQ31_9GAST</name>
<evidence type="ECO:0000313" key="2">
    <source>
        <dbReference type="EMBL" id="GFR75284.1"/>
    </source>
</evidence>
<evidence type="ECO:0000256" key="1">
    <source>
        <dbReference type="SAM" id="SignalP"/>
    </source>
</evidence>
<feature type="signal peptide" evidence="1">
    <location>
        <begin position="1"/>
        <end position="18"/>
    </location>
</feature>
<proteinExistence type="predicted"/>
<keyword evidence="1" id="KW-0732">Signal</keyword>
<evidence type="ECO:0008006" key="4">
    <source>
        <dbReference type="Google" id="ProtNLM"/>
    </source>
</evidence>
<dbReference type="Proteomes" id="UP000762676">
    <property type="component" value="Unassembled WGS sequence"/>
</dbReference>
<accession>A0AAV4FQ31</accession>
<gene>
    <name evidence="2" type="ORF">ElyMa_003915200</name>
</gene>
<dbReference type="EMBL" id="BMAT01007971">
    <property type="protein sequence ID" value="GFR75284.1"/>
    <property type="molecule type" value="Genomic_DNA"/>
</dbReference>
<sequence length="199" mass="22570">MGTNRVYLCTFLIALVFAVSYQCPGGASNDKNVFDLLYQTSKLYGLLPTVYFLSTYTTYYTDAELPVAEDEIFWEKYSFFTDITRLVCFLLSEDDVTEHEFLHINAYRNSNQGDLVSSRGVDLVAIINGQNGTSSSSSSNSSSNYSNPLYFDYWGNHPATVQNPPACLELDIRRGVVRMTTSRCDRSINRYICEKPLSW</sequence>
<protein>
    <recommendedName>
        <fullName evidence="4">C-type lectin domain-containing protein</fullName>
    </recommendedName>
</protein>
<feature type="chain" id="PRO_5043427795" description="C-type lectin domain-containing protein" evidence="1">
    <location>
        <begin position="19"/>
        <end position="199"/>
    </location>
</feature>
<organism evidence="2 3">
    <name type="scientific">Elysia marginata</name>
    <dbReference type="NCBI Taxonomy" id="1093978"/>
    <lineage>
        <taxon>Eukaryota</taxon>
        <taxon>Metazoa</taxon>
        <taxon>Spiralia</taxon>
        <taxon>Lophotrochozoa</taxon>
        <taxon>Mollusca</taxon>
        <taxon>Gastropoda</taxon>
        <taxon>Heterobranchia</taxon>
        <taxon>Euthyneura</taxon>
        <taxon>Panpulmonata</taxon>
        <taxon>Sacoglossa</taxon>
        <taxon>Placobranchoidea</taxon>
        <taxon>Plakobranchidae</taxon>
        <taxon>Elysia</taxon>
    </lineage>
</organism>
<comment type="caution">
    <text evidence="2">The sequence shown here is derived from an EMBL/GenBank/DDBJ whole genome shotgun (WGS) entry which is preliminary data.</text>
</comment>
<reference evidence="2 3" key="1">
    <citation type="journal article" date="2021" name="Elife">
        <title>Chloroplast acquisition without the gene transfer in kleptoplastic sea slugs, Plakobranchus ocellatus.</title>
        <authorList>
            <person name="Maeda T."/>
            <person name="Takahashi S."/>
            <person name="Yoshida T."/>
            <person name="Shimamura S."/>
            <person name="Takaki Y."/>
            <person name="Nagai Y."/>
            <person name="Toyoda A."/>
            <person name="Suzuki Y."/>
            <person name="Arimoto A."/>
            <person name="Ishii H."/>
            <person name="Satoh N."/>
            <person name="Nishiyama T."/>
            <person name="Hasebe M."/>
            <person name="Maruyama T."/>
            <person name="Minagawa J."/>
            <person name="Obokata J."/>
            <person name="Shigenobu S."/>
        </authorList>
    </citation>
    <scope>NUCLEOTIDE SEQUENCE [LARGE SCALE GENOMIC DNA]</scope>
</reference>
<keyword evidence="3" id="KW-1185">Reference proteome</keyword>
<evidence type="ECO:0000313" key="3">
    <source>
        <dbReference type="Proteomes" id="UP000762676"/>
    </source>
</evidence>
<dbReference type="AlphaFoldDB" id="A0AAV4FQ31"/>